<dbReference type="Gene3D" id="3.40.50.300">
    <property type="entry name" value="P-loop containing nucleotide triphosphate hydrolases"/>
    <property type="match status" value="1"/>
</dbReference>
<organism evidence="7 8">
    <name type="scientific">Chinchilla lanigera</name>
    <name type="common">Long-tailed chinchilla</name>
    <name type="synonym">Chinchilla villidera</name>
    <dbReference type="NCBI Taxonomy" id="34839"/>
    <lineage>
        <taxon>Eukaryota</taxon>
        <taxon>Metazoa</taxon>
        <taxon>Chordata</taxon>
        <taxon>Craniata</taxon>
        <taxon>Vertebrata</taxon>
        <taxon>Euteleostomi</taxon>
        <taxon>Mammalia</taxon>
        <taxon>Eutheria</taxon>
        <taxon>Euarchontoglires</taxon>
        <taxon>Glires</taxon>
        <taxon>Rodentia</taxon>
        <taxon>Hystricomorpha</taxon>
        <taxon>Chinchillidae</taxon>
        <taxon>Chinchilla</taxon>
    </lineage>
</organism>
<protein>
    <recommendedName>
        <fullName evidence="5">Sulfotransferase</fullName>
        <ecNumber evidence="5">2.8.2.-</ecNumber>
    </recommendedName>
</protein>
<dbReference type="Pfam" id="PF00685">
    <property type="entry name" value="Sulfotransfer_1"/>
    <property type="match status" value="1"/>
</dbReference>
<evidence type="ECO:0000313" key="7">
    <source>
        <dbReference type="Ensembl" id="ENSCLAP00000011535.1"/>
    </source>
</evidence>
<keyword evidence="4 5" id="KW-0808">Transferase</keyword>
<evidence type="ECO:0000256" key="3">
    <source>
        <dbReference type="ARBA" id="ARBA00022490"/>
    </source>
</evidence>
<proteinExistence type="inferred from homology"/>
<accession>A0A8C2VEG5</accession>
<dbReference type="EC" id="2.8.2.-" evidence="5"/>
<comment type="subcellular location">
    <subcellularLocation>
        <location evidence="1">Cytoplasm</location>
    </subcellularLocation>
</comment>
<dbReference type="GO" id="GO:0005737">
    <property type="term" value="C:cytoplasm"/>
    <property type="evidence" value="ECO:0007669"/>
    <property type="project" value="UniProtKB-SubCell"/>
</dbReference>
<dbReference type="PANTHER" id="PTHR11783">
    <property type="entry name" value="SULFOTRANSFERASE SULT"/>
    <property type="match status" value="1"/>
</dbReference>
<dbReference type="InterPro" id="IPR027417">
    <property type="entry name" value="P-loop_NTPase"/>
</dbReference>
<evidence type="ECO:0000256" key="1">
    <source>
        <dbReference type="ARBA" id="ARBA00004496"/>
    </source>
</evidence>
<sequence length="126" mass="14150">MTSRVAGGRVGIHTKLLGEYFRYKGVPFPVGLYSPESVSLTENTQDVHDDDIFIVTYPKSGTSWMIEILSLILKDGDPSWIHSVPIWERAPWCETIMGAFTLPDQPRPRLLSSHLPVHIFPKAAFA</sequence>
<name>A0A8C2VEG5_CHILA</name>
<dbReference type="Proteomes" id="UP000694398">
    <property type="component" value="Unassembled WGS sequence"/>
</dbReference>
<reference evidence="7" key="2">
    <citation type="submission" date="2025-09" db="UniProtKB">
        <authorList>
            <consortium name="Ensembl"/>
        </authorList>
    </citation>
    <scope>IDENTIFICATION</scope>
</reference>
<dbReference type="OMA" id="PWCETVM"/>
<dbReference type="Ensembl" id="ENSCLAT00000011672.1">
    <property type="protein sequence ID" value="ENSCLAP00000011535.1"/>
    <property type="gene ID" value="ENSCLAG00000007953.1"/>
</dbReference>
<dbReference type="GO" id="GO:0008146">
    <property type="term" value="F:sulfotransferase activity"/>
    <property type="evidence" value="ECO:0007669"/>
    <property type="project" value="InterPro"/>
</dbReference>
<evidence type="ECO:0000256" key="4">
    <source>
        <dbReference type="ARBA" id="ARBA00022679"/>
    </source>
</evidence>
<keyword evidence="3" id="KW-0963">Cytoplasm</keyword>
<reference evidence="7" key="1">
    <citation type="submission" date="2025-08" db="UniProtKB">
        <authorList>
            <consortium name="Ensembl"/>
        </authorList>
    </citation>
    <scope>IDENTIFICATION</scope>
</reference>
<feature type="domain" description="Sulfotransferase" evidence="6">
    <location>
        <begin position="49"/>
        <end position="124"/>
    </location>
</feature>
<dbReference type="SUPFAM" id="SSF52540">
    <property type="entry name" value="P-loop containing nucleoside triphosphate hydrolases"/>
    <property type="match status" value="1"/>
</dbReference>
<keyword evidence="8" id="KW-1185">Reference proteome</keyword>
<dbReference type="GeneTree" id="ENSGT00940000159269"/>
<evidence type="ECO:0000256" key="5">
    <source>
        <dbReference type="RuleBase" id="RU361155"/>
    </source>
</evidence>
<dbReference type="InterPro" id="IPR000863">
    <property type="entry name" value="Sulfotransferase_dom"/>
</dbReference>
<dbReference type="AlphaFoldDB" id="A0A8C2VEG5"/>
<evidence type="ECO:0000313" key="8">
    <source>
        <dbReference type="Proteomes" id="UP000694398"/>
    </source>
</evidence>
<evidence type="ECO:0000259" key="6">
    <source>
        <dbReference type="Pfam" id="PF00685"/>
    </source>
</evidence>
<comment type="similarity">
    <text evidence="2 5">Belongs to the sulfotransferase 1 family.</text>
</comment>
<evidence type="ECO:0000256" key="2">
    <source>
        <dbReference type="ARBA" id="ARBA00005771"/>
    </source>
</evidence>